<evidence type="ECO:0000259" key="4">
    <source>
        <dbReference type="Pfam" id="PF05592"/>
    </source>
</evidence>
<dbReference type="InterPro" id="IPR013783">
    <property type="entry name" value="Ig-like_fold"/>
</dbReference>
<dbReference type="Pfam" id="PF05592">
    <property type="entry name" value="Bac_rhamnosid"/>
    <property type="match status" value="1"/>
</dbReference>
<accession>A0A5B8VI10</accession>
<sequence>MASFTQLCRGSFCCGINKALLNCLGQFIALMSLTTLFAQGVKASTHVWVDFSKSVFEMQKPIQNNFQNKSDRYQKSGTIWVDGLSCAQKKAPINLDMTKPELGWQIKAGEQLKNVWQTAYQIQVASNKNNLLAGNADLWDSKRVLSDQQLHINYEGKALRSFQKVYWRVRVWTTEGRSDWSSVASWRMGMLQLSDRKGRWIGWDQPFLWDSVRKFPVLSARYLRKEFTETKGVKSAVAYISGLGLYELHINGKKAGDAVLAPAPTDYTKTVLYNAIDVTSLLKQGQNAIGVVLGSGRFFAMRQDYKPWKWRNFGFPKLYFQLRIEYTDGTVSSVVSDDSWHLSAMGPIRNNNEYDGERYDARMELTGWDEPGYIMQKDVWRPVQLVTAPTGKWTAQLNPLMKVMQQIKPVAVLAAADGGFILDMGQNMAGWIHMDLNGLGHRGDTVTLRFAESLTKTAGGIAQLYTANLRDARATDRYIIKGAEKEDWRPHFTYHGFRYVEVQGFPNTKGASPENNIQKLLGSFTGEVVYDNLDNTGWFSCSDATINQIYKNAVWGIKSNYKGMPVDCPQRNERQPWLGDRTTGAYGESFAFNNQLLYDKWMSDIQDAQLVTGSIPDVAPNFWLYYKDDVTWPSTFLSVTDMLYRQYGDLAAIRKHYSSMKFWIEYMHHKYVKGGLIDKDSYGDWCVPPDSLHVIHSSNPAKITAGGLIATATFYHDLELMSKFALLIGADKDTGFFRPITREMKTAFQQRYFKADSGYYGNNTVTANLLPLAFGLTSKADIPRVFSRIVNKTHLVYDDHISTGVIGIQWLLRILSRYGRNDLAVKIASQRTYPSWGYMAANGATTIWELWNGNTADPAMNSQNHVMLLGDLLIWLFENQAGIKSDPLQTGFKKIVLAPQIKGGLQYVKASYLSDYGAIKSEWHKNKNRDQWTWQVSIPAGTKAVLKFPKGVEKVSQDGRPLEGTGQNGEDLQLKIGSGTYYFQGRLMAGMANSADTK</sequence>
<dbReference type="GO" id="GO:0005975">
    <property type="term" value="P:carbohydrate metabolic process"/>
    <property type="evidence" value="ECO:0007669"/>
    <property type="project" value="InterPro"/>
</dbReference>
<dbReference type="PIRSF" id="PIRSF010631">
    <property type="entry name" value="A-rhamnsds"/>
    <property type="match status" value="1"/>
</dbReference>
<feature type="domain" description="Bacterial alpha-L-rhamnosidase N-terminal" evidence="5">
    <location>
        <begin position="232"/>
        <end position="404"/>
    </location>
</feature>
<evidence type="ECO:0000256" key="1">
    <source>
        <dbReference type="ARBA" id="ARBA00001445"/>
    </source>
</evidence>
<dbReference type="Pfam" id="PF08531">
    <property type="entry name" value="Bac_rhamnosid_N"/>
    <property type="match status" value="1"/>
</dbReference>
<dbReference type="Gene3D" id="2.60.40.10">
    <property type="entry name" value="Immunoglobulins"/>
    <property type="match status" value="1"/>
</dbReference>
<evidence type="ECO:0000313" key="9">
    <source>
        <dbReference type="Proteomes" id="UP000321291"/>
    </source>
</evidence>
<evidence type="ECO:0000259" key="7">
    <source>
        <dbReference type="Pfam" id="PF17390"/>
    </source>
</evidence>
<dbReference type="Gene3D" id="1.50.10.10">
    <property type="match status" value="1"/>
</dbReference>
<dbReference type="RefSeq" id="WP_146780073.1">
    <property type="nucleotide sequence ID" value="NZ_CP042434.1"/>
</dbReference>
<dbReference type="Gene3D" id="2.60.420.10">
    <property type="entry name" value="Maltose phosphorylase, domain 3"/>
    <property type="match status" value="1"/>
</dbReference>
<feature type="domain" description="Alpha-L-rhamnosidase concanavalin-like" evidence="4">
    <location>
        <begin position="416"/>
        <end position="511"/>
    </location>
</feature>
<dbReference type="PANTHER" id="PTHR33307">
    <property type="entry name" value="ALPHA-RHAMNOSIDASE (EUROFUNG)"/>
    <property type="match status" value="1"/>
</dbReference>
<feature type="domain" description="Alpha-L-rhamnosidase six-hairpin glycosidase" evidence="6">
    <location>
        <begin position="535"/>
        <end position="879"/>
    </location>
</feature>
<dbReference type="Gene3D" id="2.60.120.260">
    <property type="entry name" value="Galactose-binding domain-like"/>
    <property type="match status" value="2"/>
</dbReference>
<evidence type="ECO:0000313" key="8">
    <source>
        <dbReference type="EMBL" id="QEC70813.1"/>
    </source>
</evidence>
<dbReference type="InterPro" id="IPR016007">
    <property type="entry name" value="Alpha_rhamnosid"/>
</dbReference>
<dbReference type="SUPFAM" id="SSF48208">
    <property type="entry name" value="Six-hairpin glycosidases"/>
    <property type="match status" value="1"/>
</dbReference>
<dbReference type="EMBL" id="CP042434">
    <property type="protein sequence ID" value="QEC70813.1"/>
    <property type="molecule type" value="Genomic_DNA"/>
</dbReference>
<reference evidence="8 9" key="1">
    <citation type="journal article" date="2017" name="Int. J. Syst. Evol. Microbiol.">
        <title>Arachidicoccus ginsenosidivorans sp. nov., with ginsenoside-converting activity isolated from ginseng cultivating soil.</title>
        <authorList>
            <person name="Siddiqi M.Z."/>
            <person name="Aslam Z."/>
            <person name="Im W.T."/>
        </authorList>
    </citation>
    <scope>NUCLEOTIDE SEQUENCE [LARGE SCALE GENOMIC DNA]</scope>
    <source>
        <strain evidence="8 9">Gsoil 809</strain>
    </source>
</reference>
<dbReference type="InterPro" id="IPR035398">
    <property type="entry name" value="Bac_rhamnosid_C"/>
</dbReference>
<dbReference type="Pfam" id="PF17389">
    <property type="entry name" value="Bac_rhamnosid6H"/>
    <property type="match status" value="1"/>
</dbReference>
<dbReference type="PANTHER" id="PTHR33307:SF6">
    <property type="entry name" value="ALPHA-RHAMNOSIDASE (EUROFUNG)-RELATED"/>
    <property type="match status" value="1"/>
</dbReference>
<dbReference type="KEGG" id="agi:FSB73_03075"/>
<keyword evidence="3" id="KW-0378">Hydrolase</keyword>
<dbReference type="InterPro" id="IPR013737">
    <property type="entry name" value="Bac_rhamnosid_N"/>
</dbReference>
<organism evidence="8 9">
    <name type="scientific">Arachidicoccus ginsenosidivorans</name>
    <dbReference type="NCBI Taxonomy" id="496057"/>
    <lineage>
        <taxon>Bacteria</taxon>
        <taxon>Pseudomonadati</taxon>
        <taxon>Bacteroidota</taxon>
        <taxon>Chitinophagia</taxon>
        <taxon>Chitinophagales</taxon>
        <taxon>Chitinophagaceae</taxon>
        <taxon>Arachidicoccus</taxon>
    </lineage>
</organism>
<evidence type="ECO:0000259" key="5">
    <source>
        <dbReference type="Pfam" id="PF08531"/>
    </source>
</evidence>
<gene>
    <name evidence="8" type="ORF">FSB73_03075</name>
</gene>
<evidence type="ECO:0000256" key="2">
    <source>
        <dbReference type="ARBA" id="ARBA00012652"/>
    </source>
</evidence>
<protein>
    <recommendedName>
        <fullName evidence="2">alpha-L-rhamnosidase</fullName>
        <ecNumber evidence="2">3.2.1.40</ecNumber>
    </recommendedName>
</protein>
<dbReference type="EC" id="3.2.1.40" evidence="2"/>
<dbReference type="AlphaFoldDB" id="A0A5B8VI10"/>
<proteinExistence type="predicted"/>
<name>A0A5B8VI10_9BACT</name>
<dbReference type="InterPro" id="IPR008902">
    <property type="entry name" value="Rhamnosid_concanavalin"/>
</dbReference>
<evidence type="ECO:0000256" key="3">
    <source>
        <dbReference type="ARBA" id="ARBA00022801"/>
    </source>
</evidence>
<dbReference type="InterPro" id="IPR035396">
    <property type="entry name" value="Bac_rhamnosid6H"/>
</dbReference>
<dbReference type="InterPro" id="IPR012341">
    <property type="entry name" value="6hp_glycosidase-like_sf"/>
</dbReference>
<dbReference type="InterPro" id="IPR008928">
    <property type="entry name" value="6-hairpin_glycosidase_sf"/>
</dbReference>
<dbReference type="Pfam" id="PF17390">
    <property type="entry name" value="Bac_rhamnosid_C"/>
    <property type="match status" value="1"/>
</dbReference>
<dbReference type="Pfam" id="PF25788">
    <property type="entry name" value="Ig_Rha78A_N"/>
    <property type="match status" value="1"/>
</dbReference>
<comment type="catalytic activity">
    <reaction evidence="1">
        <text>Hydrolysis of terminal non-reducing alpha-L-rhamnose residues in alpha-L-rhamnosides.</text>
        <dbReference type="EC" id="3.2.1.40"/>
    </reaction>
</comment>
<feature type="domain" description="Alpha-L-rhamnosidase C-terminal" evidence="7">
    <location>
        <begin position="882"/>
        <end position="958"/>
    </location>
</feature>
<dbReference type="GO" id="GO:0030596">
    <property type="term" value="F:alpha-L-rhamnosidase activity"/>
    <property type="evidence" value="ECO:0007669"/>
    <property type="project" value="UniProtKB-EC"/>
</dbReference>
<dbReference type="OrthoDB" id="9766741at2"/>
<keyword evidence="9" id="KW-1185">Reference proteome</keyword>
<evidence type="ECO:0000259" key="6">
    <source>
        <dbReference type="Pfam" id="PF17389"/>
    </source>
</evidence>
<dbReference type="Proteomes" id="UP000321291">
    <property type="component" value="Chromosome"/>
</dbReference>